<keyword evidence="1" id="KW-0805">Transcription regulation</keyword>
<dbReference type="Gene3D" id="1.10.357.10">
    <property type="entry name" value="Tetracycline Repressor, domain 2"/>
    <property type="match status" value="1"/>
</dbReference>
<dbReference type="AlphaFoldDB" id="A0AAX4HUQ9"/>
<dbReference type="KEGG" id="psti:SOO65_10100"/>
<protein>
    <submittedName>
        <fullName evidence="6">TetR/AcrR family transcriptional regulator</fullName>
    </submittedName>
</protein>
<evidence type="ECO:0000256" key="3">
    <source>
        <dbReference type="ARBA" id="ARBA00023163"/>
    </source>
</evidence>
<dbReference type="InterPro" id="IPR001647">
    <property type="entry name" value="HTH_TetR"/>
</dbReference>
<dbReference type="InterPro" id="IPR009057">
    <property type="entry name" value="Homeodomain-like_sf"/>
</dbReference>
<evidence type="ECO:0000259" key="5">
    <source>
        <dbReference type="PROSITE" id="PS50977"/>
    </source>
</evidence>
<dbReference type="PROSITE" id="PS50977">
    <property type="entry name" value="HTH_TETR_2"/>
    <property type="match status" value="1"/>
</dbReference>
<dbReference type="PANTHER" id="PTHR47506:SF1">
    <property type="entry name" value="HTH-TYPE TRANSCRIPTIONAL REGULATOR YJDC"/>
    <property type="match status" value="1"/>
</dbReference>
<dbReference type="Proteomes" id="UP001324634">
    <property type="component" value="Chromosome"/>
</dbReference>
<reference evidence="6 7" key="1">
    <citation type="submission" date="2023-11" db="EMBL/GenBank/DDBJ databases">
        <title>Peredibacter starrii A3.12.</title>
        <authorList>
            <person name="Mitchell R.J."/>
        </authorList>
    </citation>
    <scope>NUCLEOTIDE SEQUENCE [LARGE SCALE GENOMIC DNA]</scope>
    <source>
        <strain evidence="6 7">A3.12</strain>
    </source>
</reference>
<gene>
    <name evidence="6" type="ORF">SOO65_10100</name>
</gene>
<evidence type="ECO:0000256" key="1">
    <source>
        <dbReference type="ARBA" id="ARBA00023015"/>
    </source>
</evidence>
<accession>A0AAX4HUQ9</accession>
<dbReference type="GO" id="GO:0003677">
    <property type="term" value="F:DNA binding"/>
    <property type="evidence" value="ECO:0007669"/>
    <property type="project" value="UniProtKB-UniRule"/>
</dbReference>
<dbReference type="Pfam" id="PF00440">
    <property type="entry name" value="TetR_N"/>
    <property type="match status" value="1"/>
</dbReference>
<sequence length="182" mass="20814">MSIPNTKTELLHEASRMLLSKGLNGFSLQELAASLNIKKASVFHHYPSKNALAIELYRFYQNAFIAWVEKYNHLAPEKQIMQYAETLTRWISEKQRVCPVGALSLEWQQVDPDLQTEIKKLHELQKDWLNSLFKQMDISIPRGEAVICTMSLLQGSLQLARITGDPNLGKKNLKSYLKSIKA</sequence>
<dbReference type="PRINTS" id="PR00455">
    <property type="entry name" value="HTHTETR"/>
</dbReference>
<name>A0AAX4HUQ9_9BACT</name>
<feature type="domain" description="HTH tetR-type" evidence="5">
    <location>
        <begin position="4"/>
        <end position="64"/>
    </location>
</feature>
<dbReference type="SUPFAM" id="SSF48498">
    <property type="entry name" value="Tetracyclin repressor-like, C-terminal domain"/>
    <property type="match status" value="1"/>
</dbReference>
<keyword evidence="3" id="KW-0804">Transcription</keyword>
<keyword evidence="2 4" id="KW-0238">DNA-binding</keyword>
<proteinExistence type="predicted"/>
<organism evidence="6 7">
    <name type="scientific">Peredibacter starrii</name>
    <dbReference type="NCBI Taxonomy" id="28202"/>
    <lineage>
        <taxon>Bacteria</taxon>
        <taxon>Pseudomonadati</taxon>
        <taxon>Bdellovibrionota</taxon>
        <taxon>Bacteriovoracia</taxon>
        <taxon>Bacteriovoracales</taxon>
        <taxon>Bacteriovoracaceae</taxon>
        <taxon>Peredibacter</taxon>
    </lineage>
</organism>
<evidence type="ECO:0000313" key="6">
    <source>
        <dbReference type="EMBL" id="WPU67105.1"/>
    </source>
</evidence>
<evidence type="ECO:0000256" key="4">
    <source>
        <dbReference type="PROSITE-ProRule" id="PRU00335"/>
    </source>
</evidence>
<dbReference type="InterPro" id="IPR036271">
    <property type="entry name" value="Tet_transcr_reg_TetR-rel_C_sf"/>
</dbReference>
<evidence type="ECO:0000256" key="2">
    <source>
        <dbReference type="ARBA" id="ARBA00023125"/>
    </source>
</evidence>
<dbReference type="SUPFAM" id="SSF46689">
    <property type="entry name" value="Homeodomain-like"/>
    <property type="match status" value="1"/>
</dbReference>
<dbReference type="EMBL" id="CP139487">
    <property type="protein sequence ID" value="WPU67105.1"/>
    <property type="molecule type" value="Genomic_DNA"/>
</dbReference>
<evidence type="ECO:0000313" key="7">
    <source>
        <dbReference type="Proteomes" id="UP001324634"/>
    </source>
</evidence>
<keyword evidence="7" id="KW-1185">Reference proteome</keyword>
<feature type="DNA-binding region" description="H-T-H motif" evidence="4">
    <location>
        <begin position="27"/>
        <end position="46"/>
    </location>
</feature>
<dbReference type="PANTHER" id="PTHR47506">
    <property type="entry name" value="TRANSCRIPTIONAL REGULATORY PROTEIN"/>
    <property type="match status" value="1"/>
</dbReference>